<evidence type="ECO:0000313" key="4">
    <source>
        <dbReference type="Proteomes" id="UP000190306"/>
    </source>
</evidence>
<sequence>MSGPLLPGPPPTPAQVRRARSMRRALNQELDRVRETATAWRNGLGALLAGLIGFSLIKGRNDVGQLAPAWSATAGILLAAALTVGAAGAFCLLRAAHGRPYARRLSATDDTSGPPLEVEDHDEALASARTLRTGIILTCLCTVLLATAVGVTWYAPPKDPPALIIRQGATTLCGEVLSTRHGVVVLKVDGVAVTVDLAQSTSLTPTTTCPATPTNN</sequence>
<evidence type="ECO:0000313" key="5">
    <source>
        <dbReference type="Proteomes" id="UP000502504"/>
    </source>
</evidence>
<name>A0AAE6YGW0_STRAT</name>
<keyword evidence="4" id="KW-1185">Reference proteome</keyword>
<keyword evidence="1" id="KW-0812">Transmembrane</keyword>
<dbReference type="EMBL" id="CP050692">
    <property type="protein sequence ID" value="QIT48599.1"/>
    <property type="molecule type" value="Genomic_DNA"/>
</dbReference>
<feature type="transmembrane region" description="Helical" evidence="1">
    <location>
        <begin position="69"/>
        <end position="93"/>
    </location>
</feature>
<dbReference type="EMBL" id="LHQL01000014">
    <property type="protein sequence ID" value="OOQ48234.1"/>
    <property type="molecule type" value="Genomic_DNA"/>
</dbReference>
<dbReference type="RefSeq" id="WP_143648547.1">
    <property type="nucleotide sequence ID" value="NZ_CM007717.1"/>
</dbReference>
<proteinExistence type="predicted"/>
<gene>
    <name evidence="2" type="ORF">AFM16_37400</name>
    <name evidence="3" type="ORF">HCX60_38030</name>
</gene>
<reference evidence="3 5" key="2">
    <citation type="submission" date="2020-03" db="EMBL/GenBank/DDBJ databases">
        <title>Is there a link between lipid content and antibiotic production in Streptomyces?</title>
        <authorList>
            <person name="David M."/>
            <person name="Lejeune C."/>
            <person name="Abreu S."/>
            <person name="Thibessard A."/>
            <person name="Leblond P."/>
            <person name="Chaminade P."/>
            <person name="Virolle M.-J."/>
        </authorList>
    </citation>
    <scope>NUCLEOTIDE SEQUENCE [LARGE SCALE GENOMIC DNA]</scope>
    <source>
        <strain evidence="3 5">DSM 41481</strain>
    </source>
</reference>
<dbReference type="AlphaFoldDB" id="A0AAE6YGW0"/>
<dbReference type="GeneID" id="93959475"/>
<feature type="transmembrane region" description="Helical" evidence="1">
    <location>
        <begin position="135"/>
        <end position="155"/>
    </location>
</feature>
<keyword evidence="1" id="KW-0472">Membrane</keyword>
<dbReference type="Proteomes" id="UP000502504">
    <property type="component" value="Chromosome"/>
</dbReference>
<protein>
    <submittedName>
        <fullName evidence="3">Uncharacterized protein</fullName>
    </submittedName>
</protein>
<evidence type="ECO:0000256" key="1">
    <source>
        <dbReference type="SAM" id="Phobius"/>
    </source>
</evidence>
<keyword evidence="1" id="KW-1133">Transmembrane helix</keyword>
<evidence type="ECO:0000313" key="3">
    <source>
        <dbReference type="EMBL" id="QIT48599.1"/>
    </source>
</evidence>
<reference evidence="2 4" key="1">
    <citation type="submission" date="2015-07" db="EMBL/GenBank/DDBJ databases">
        <title>Draft Genome Sequence of Streptomyces antibioticus, IMRU 3720 reveals insights in the evolution of actinomycin biosynthetic gene clusters in Streptomyces.</title>
        <authorList>
            <person name="Crnovcic I."/>
            <person name="Ruckert C."/>
            <person name="Kalinowksi J."/>
            <person name="Keller U."/>
        </authorList>
    </citation>
    <scope>NUCLEOTIDE SEQUENCE [LARGE SCALE GENOMIC DNA]</scope>
    <source>
        <strain evidence="2 4">DSM 41481</strain>
    </source>
</reference>
<dbReference type="Proteomes" id="UP000190306">
    <property type="component" value="Chromosome"/>
</dbReference>
<evidence type="ECO:0000313" key="2">
    <source>
        <dbReference type="EMBL" id="OOQ48234.1"/>
    </source>
</evidence>
<accession>A0AAE6YGW0</accession>
<organism evidence="3 5">
    <name type="scientific">Streptomyces antibioticus</name>
    <dbReference type="NCBI Taxonomy" id="1890"/>
    <lineage>
        <taxon>Bacteria</taxon>
        <taxon>Bacillati</taxon>
        <taxon>Actinomycetota</taxon>
        <taxon>Actinomycetes</taxon>
        <taxon>Kitasatosporales</taxon>
        <taxon>Streptomycetaceae</taxon>
        <taxon>Streptomyces</taxon>
    </lineage>
</organism>